<organism evidence="2 3">
    <name type="scientific">Yinghuangia aomiensis</name>
    <dbReference type="NCBI Taxonomy" id="676205"/>
    <lineage>
        <taxon>Bacteria</taxon>
        <taxon>Bacillati</taxon>
        <taxon>Actinomycetota</taxon>
        <taxon>Actinomycetes</taxon>
        <taxon>Kitasatosporales</taxon>
        <taxon>Streptomycetaceae</taxon>
        <taxon>Yinghuangia</taxon>
    </lineage>
</organism>
<dbReference type="Pfam" id="PF01547">
    <property type="entry name" value="SBP_bac_1"/>
    <property type="match status" value="1"/>
</dbReference>
<accession>A0ABP9HEL3</accession>
<feature type="signal peptide" evidence="1">
    <location>
        <begin position="1"/>
        <end position="22"/>
    </location>
</feature>
<keyword evidence="3" id="KW-1185">Reference proteome</keyword>
<proteinExistence type="predicted"/>
<dbReference type="Gene3D" id="3.40.190.10">
    <property type="entry name" value="Periplasmic binding protein-like II"/>
    <property type="match status" value="1"/>
</dbReference>
<keyword evidence="1" id="KW-0732">Signal</keyword>
<dbReference type="SUPFAM" id="SSF53850">
    <property type="entry name" value="Periplasmic binding protein-like II"/>
    <property type="match status" value="1"/>
</dbReference>
<dbReference type="CDD" id="cd13585">
    <property type="entry name" value="PBP2_TMBP_like"/>
    <property type="match status" value="1"/>
</dbReference>
<protein>
    <submittedName>
        <fullName evidence="2">Sugar ABC transporter substrate-binding protein</fullName>
    </submittedName>
</protein>
<evidence type="ECO:0000313" key="2">
    <source>
        <dbReference type="EMBL" id="GAA4969226.1"/>
    </source>
</evidence>
<name>A0ABP9HEL3_9ACTN</name>
<feature type="chain" id="PRO_5045039000" evidence="1">
    <location>
        <begin position="23"/>
        <end position="446"/>
    </location>
</feature>
<dbReference type="PANTHER" id="PTHR43649">
    <property type="entry name" value="ARABINOSE-BINDING PROTEIN-RELATED"/>
    <property type="match status" value="1"/>
</dbReference>
<sequence>MRSSLKPALTATTAAVLALALAACGGGSGGKSDNAGGKADPAAVQAALDKPAEITFWTWVPNIEKTVALFEKKYPKVKVHVVNVGQSKDQYTKLTAALKSGKGGPDVAQIEYFALPQYALTKGLVNLADYGAGSLQDKFAPSAWSQVNVAGGVYGVPQDTGPMAMFYRKDVLDKVGATPPKTWEEFAAVAKKLHDADPSTYATFVDPGDAGASTSFMWQLGGKPFAVEGTSDVKADFANDPGAKTYASTVTGLVKDKLLDVTPSWNDEWWKSMAAGKYAFWLAGAWAPAVLEKNIPQAKGTWSAAPMPGGASAENGGSSVAVTTQAKNKEASVAFAEWLNADPEAVKSLNGEVGLFPATKALLDDPAFRGADVPYFPGQKPNEVFADMSKAVRPEWQYLPFQVYANSVFKDTVGQALQNDGDVARGLAEWQNRVTTYGKEQGFTMK</sequence>
<comment type="caution">
    <text evidence="2">The sequence shown here is derived from an EMBL/GenBank/DDBJ whole genome shotgun (WGS) entry which is preliminary data.</text>
</comment>
<dbReference type="InterPro" id="IPR050490">
    <property type="entry name" value="Bact_solute-bd_prot1"/>
</dbReference>
<evidence type="ECO:0000313" key="3">
    <source>
        <dbReference type="Proteomes" id="UP001500466"/>
    </source>
</evidence>
<dbReference type="RefSeq" id="WP_345676729.1">
    <property type="nucleotide sequence ID" value="NZ_BAABHS010000012.1"/>
</dbReference>
<dbReference type="PROSITE" id="PS51257">
    <property type="entry name" value="PROKAR_LIPOPROTEIN"/>
    <property type="match status" value="1"/>
</dbReference>
<dbReference type="PANTHER" id="PTHR43649:SF14">
    <property type="entry name" value="BLR3389 PROTEIN"/>
    <property type="match status" value="1"/>
</dbReference>
<dbReference type="EMBL" id="BAABHS010000012">
    <property type="protein sequence ID" value="GAA4969226.1"/>
    <property type="molecule type" value="Genomic_DNA"/>
</dbReference>
<dbReference type="Proteomes" id="UP001500466">
    <property type="component" value="Unassembled WGS sequence"/>
</dbReference>
<reference evidence="3" key="1">
    <citation type="journal article" date="2019" name="Int. J. Syst. Evol. Microbiol.">
        <title>The Global Catalogue of Microorganisms (GCM) 10K type strain sequencing project: providing services to taxonomists for standard genome sequencing and annotation.</title>
        <authorList>
            <consortium name="The Broad Institute Genomics Platform"/>
            <consortium name="The Broad Institute Genome Sequencing Center for Infectious Disease"/>
            <person name="Wu L."/>
            <person name="Ma J."/>
        </authorList>
    </citation>
    <scope>NUCLEOTIDE SEQUENCE [LARGE SCALE GENOMIC DNA]</scope>
    <source>
        <strain evidence="3">JCM 17986</strain>
    </source>
</reference>
<evidence type="ECO:0000256" key="1">
    <source>
        <dbReference type="SAM" id="SignalP"/>
    </source>
</evidence>
<dbReference type="InterPro" id="IPR006059">
    <property type="entry name" value="SBP"/>
</dbReference>
<gene>
    <name evidence="2" type="ORF">GCM10023205_38090</name>
</gene>